<dbReference type="AlphaFoldDB" id="A0A2U3PVJ2"/>
<reference evidence="1 2" key="1">
    <citation type="submission" date="2018-03" db="EMBL/GenBank/DDBJ databases">
        <authorList>
            <person name="Gully D."/>
        </authorList>
    </citation>
    <scope>NUCLEOTIDE SEQUENCE [LARGE SCALE GENOMIC DNA]</scope>
    <source>
        <strain evidence="1">ORS3257</strain>
    </source>
</reference>
<organism evidence="1 2">
    <name type="scientific">Bradyrhizobium vignae</name>
    <dbReference type="NCBI Taxonomy" id="1549949"/>
    <lineage>
        <taxon>Bacteria</taxon>
        <taxon>Pseudomonadati</taxon>
        <taxon>Pseudomonadota</taxon>
        <taxon>Alphaproteobacteria</taxon>
        <taxon>Hyphomicrobiales</taxon>
        <taxon>Nitrobacteraceae</taxon>
        <taxon>Bradyrhizobium</taxon>
    </lineage>
</organism>
<dbReference type="EMBL" id="LS398110">
    <property type="protein sequence ID" value="SPP93181.1"/>
    <property type="molecule type" value="Genomic_DNA"/>
</dbReference>
<name>A0A2U3PVJ2_9BRAD</name>
<evidence type="ECO:0000313" key="1">
    <source>
        <dbReference type="EMBL" id="SPP93181.1"/>
    </source>
</evidence>
<evidence type="ECO:0000313" key="2">
    <source>
        <dbReference type="Proteomes" id="UP000246085"/>
    </source>
</evidence>
<proteinExistence type="predicted"/>
<gene>
    <name evidence="1" type="ORF">BRAD3257_2091</name>
</gene>
<dbReference type="KEGG" id="bvz:BRAD3257_2091"/>
<accession>A0A2U3PVJ2</accession>
<dbReference type="RefSeq" id="WP_122401595.1">
    <property type="nucleotide sequence ID" value="NZ_LS398110.1"/>
</dbReference>
<dbReference type="Proteomes" id="UP000246085">
    <property type="component" value="Chromosome BRAD3257"/>
</dbReference>
<sequence>MPKENCLIVRAAGKQLDLLRGEASRIAKEANAAWWTDRAEIGTKFCFEDPKSKESFALTCDSLGISCQDG</sequence>
<protein>
    <submittedName>
        <fullName evidence="1">Uncharacterized protein</fullName>
    </submittedName>
</protein>